<dbReference type="Proteomes" id="UP000000343">
    <property type="component" value="Chromosome"/>
</dbReference>
<keyword evidence="2 4" id="KW-0472">Membrane</keyword>
<proteinExistence type="predicted"/>
<dbReference type="KEGG" id="acm:AciX9_2385"/>
<dbReference type="PROSITE" id="PS51123">
    <property type="entry name" value="OMPA_2"/>
    <property type="match status" value="1"/>
</dbReference>
<evidence type="ECO:0000256" key="2">
    <source>
        <dbReference type="ARBA" id="ARBA00023136"/>
    </source>
</evidence>
<gene>
    <name evidence="7" type="ordered locus">AciX9_2385</name>
</gene>
<feature type="domain" description="OmpA-like" evidence="6">
    <location>
        <begin position="127"/>
        <end position="245"/>
    </location>
</feature>
<evidence type="ECO:0000259" key="6">
    <source>
        <dbReference type="PROSITE" id="PS51123"/>
    </source>
</evidence>
<protein>
    <submittedName>
        <fullName evidence="7">OmpA/MotB domain protein</fullName>
    </submittedName>
</protein>
<dbReference type="OrthoDB" id="5525824at2"/>
<dbReference type="GO" id="GO:0009279">
    <property type="term" value="C:cell outer membrane"/>
    <property type="evidence" value="ECO:0007669"/>
    <property type="project" value="UniProtKB-SubCell"/>
</dbReference>
<dbReference type="InterPro" id="IPR036737">
    <property type="entry name" value="OmpA-like_sf"/>
</dbReference>
<evidence type="ECO:0000256" key="1">
    <source>
        <dbReference type="ARBA" id="ARBA00004442"/>
    </source>
</evidence>
<keyword evidence="3" id="KW-0998">Cell outer membrane</keyword>
<dbReference type="RefSeq" id="WP_013580738.1">
    <property type="nucleotide sequence ID" value="NC_015064.1"/>
</dbReference>
<dbReference type="PANTHER" id="PTHR30329:SF21">
    <property type="entry name" value="LIPOPROTEIN YIAD-RELATED"/>
    <property type="match status" value="1"/>
</dbReference>
<dbReference type="PRINTS" id="PR01021">
    <property type="entry name" value="OMPADOMAIN"/>
</dbReference>
<dbReference type="PANTHER" id="PTHR30329">
    <property type="entry name" value="STATOR ELEMENT OF FLAGELLAR MOTOR COMPLEX"/>
    <property type="match status" value="1"/>
</dbReference>
<evidence type="ECO:0000256" key="4">
    <source>
        <dbReference type="PROSITE-ProRule" id="PRU00473"/>
    </source>
</evidence>
<dbReference type="InterPro" id="IPR006664">
    <property type="entry name" value="OMP_bac"/>
</dbReference>
<dbReference type="STRING" id="1198114.AciX9_2385"/>
<reference evidence="8" key="1">
    <citation type="submission" date="2011-01" db="EMBL/GenBank/DDBJ databases">
        <title>Complete sequence of chromosome of Acidobacterium sp. MP5ACTX9.</title>
        <authorList>
            <consortium name="US DOE Joint Genome Institute"/>
            <person name="Lucas S."/>
            <person name="Copeland A."/>
            <person name="Lapidus A."/>
            <person name="Cheng J.-F."/>
            <person name="Goodwin L."/>
            <person name="Pitluck S."/>
            <person name="Teshima H."/>
            <person name="Detter J.C."/>
            <person name="Han C."/>
            <person name="Tapia R."/>
            <person name="Land M."/>
            <person name="Hauser L."/>
            <person name="Kyrpides N."/>
            <person name="Ivanova N."/>
            <person name="Ovchinnikova G."/>
            <person name="Pagani I."/>
            <person name="Rawat S.R."/>
            <person name="Mannisto M."/>
            <person name="Haggblom M.M."/>
            <person name="Woyke T."/>
        </authorList>
    </citation>
    <scope>NUCLEOTIDE SEQUENCE [LARGE SCALE GENOMIC DNA]</scope>
    <source>
        <strain evidence="8">MP5ACTX9</strain>
    </source>
</reference>
<evidence type="ECO:0000313" key="7">
    <source>
        <dbReference type="EMBL" id="ADW69422.1"/>
    </source>
</evidence>
<dbReference type="AlphaFoldDB" id="E8X4L2"/>
<dbReference type="InterPro" id="IPR050330">
    <property type="entry name" value="Bact_OuterMem_StrucFunc"/>
</dbReference>
<organism evidence="8">
    <name type="scientific">Granulicella tundricola (strain ATCC BAA-1859 / DSM 23138 / MP5ACTX9)</name>
    <dbReference type="NCBI Taxonomy" id="1198114"/>
    <lineage>
        <taxon>Bacteria</taxon>
        <taxon>Pseudomonadati</taxon>
        <taxon>Acidobacteriota</taxon>
        <taxon>Terriglobia</taxon>
        <taxon>Terriglobales</taxon>
        <taxon>Acidobacteriaceae</taxon>
        <taxon>Granulicella</taxon>
    </lineage>
</organism>
<dbReference type="eggNOG" id="COG2885">
    <property type="taxonomic scope" value="Bacteria"/>
</dbReference>
<dbReference type="Gene3D" id="3.30.1330.60">
    <property type="entry name" value="OmpA-like domain"/>
    <property type="match status" value="1"/>
</dbReference>
<evidence type="ECO:0000313" key="8">
    <source>
        <dbReference type="Proteomes" id="UP000000343"/>
    </source>
</evidence>
<accession>E8X4L2</accession>
<name>E8X4L2_GRATM</name>
<dbReference type="HOGENOM" id="CLU_092293_0_0_0"/>
<comment type="subcellular location">
    <subcellularLocation>
        <location evidence="1">Cell outer membrane</location>
    </subcellularLocation>
</comment>
<dbReference type="Pfam" id="PF00691">
    <property type="entry name" value="OmpA"/>
    <property type="match status" value="1"/>
</dbReference>
<evidence type="ECO:0000256" key="5">
    <source>
        <dbReference type="SAM" id="MobiDB-lite"/>
    </source>
</evidence>
<feature type="compositionally biased region" description="Low complexity" evidence="5">
    <location>
        <begin position="93"/>
        <end position="103"/>
    </location>
</feature>
<keyword evidence="8" id="KW-1185">Reference proteome</keyword>
<dbReference type="SUPFAM" id="SSF103088">
    <property type="entry name" value="OmpA-like"/>
    <property type="match status" value="1"/>
</dbReference>
<evidence type="ECO:0000256" key="3">
    <source>
        <dbReference type="ARBA" id="ARBA00023237"/>
    </source>
</evidence>
<dbReference type="InterPro" id="IPR006665">
    <property type="entry name" value="OmpA-like"/>
</dbReference>
<sequence>MNASSSRLSQSLNSRFSTSKVVSLLALSGSLVLSLATIGCSTKNYVRSQTAPLVQNTNELDAKTASDHRALVDTDERATKGIAGAQAAADQAGQHATAAGQSADQANQAAQGASNRVDSLNGVIANLDNYKQLSDVSVTFGFDKTVLTKSDKEQLDGLAASLQSARGYLLEVTGGTDSVGDAQYNYKLSQRRADAVVDYLSAKYNVPPHKFYLVGIGKDAQIASDKTASGRAQNRRVEVKLMSNMTSGGATAASNAISSN</sequence>
<dbReference type="PaxDb" id="1198114-AciX9_2385"/>
<dbReference type="CDD" id="cd07185">
    <property type="entry name" value="OmpA_C-like"/>
    <property type="match status" value="1"/>
</dbReference>
<dbReference type="EMBL" id="CP002480">
    <property type="protein sequence ID" value="ADW69422.1"/>
    <property type="molecule type" value="Genomic_DNA"/>
</dbReference>
<feature type="region of interest" description="Disordered" evidence="5">
    <location>
        <begin position="93"/>
        <end position="112"/>
    </location>
</feature>